<sequence length="84" mass="9525">MTSLISFFLGIFRKGGVSLWMFKNRPPHSSTPPCWPFYMSCHIWAAAAAAQAAAMASMAPYCFFFGQESAAFFFWSFLSLVFFR</sequence>
<keyword evidence="1" id="KW-0472">Membrane</keyword>
<protein>
    <submittedName>
        <fullName evidence="2">Uncharacterized protein</fullName>
    </submittedName>
</protein>
<keyword evidence="1" id="KW-1133">Transmembrane helix</keyword>
<dbReference type="AlphaFoldDB" id="A0AA40BFI2"/>
<evidence type="ECO:0000256" key="1">
    <source>
        <dbReference type="SAM" id="Phobius"/>
    </source>
</evidence>
<comment type="caution">
    <text evidence="2">The sequence shown here is derived from an EMBL/GenBank/DDBJ whole genome shotgun (WGS) entry which is preliminary data.</text>
</comment>
<evidence type="ECO:0000313" key="3">
    <source>
        <dbReference type="Proteomes" id="UP001172101"/>
    </source>
</evidence>
<evidence type="ECO:0000313" key="2">
    <source>
        <dbReference type="EMBL" id="KAK0732998.1"/>
    </source>
</evidence>
<keyword evidence="3" id="KW-1185">Reference proteome</keyword>
<keyword evidence="1" id="KW-0812">Transmembrane</keyword>
<organism evidence="2 3">
    <name type="scientific">Lasiosphaeria miniovina</name>
    <dbReference type="NCBI Taxonomy" id="1954250"/>
    <lineage>
        <taxon>Eukaryota</taxon>
        <taxon>Fungi</taxon>
        <taxon>Dikarya</taxon>
        <taxon>Ascomycota</taxon>
        <taxon>Pezizomycotina</taxon>
        <taxon>Sordariomycetes</taxon>
        <taxon>Sordariomycetidae</taxon>
        <taxon>Sordariales</taxon>
        <taxon>Lasiosphaeriaceae</taxon>
        <taxon>Lasiosphaeria</taxon>
    </lineage>
</organism>
<dbReference type="GeneID" id="85317751"/>
<gene>
    <name evidence="2" type="ORF">B0T26DRAFT_3411</name>
</gene>
<dbReference type="RefSeq" id="XP_060301875.1">
    <property type="nucleotide sequence ID" value="XM_060434481.1"/>
</dbReference>
<dbReference type="Proteomes" id="UP001172101">
    <property type="component" value="Unassembled WGS sequence"/>
</dbReference>
<proteinExistence type="predicted"/>
<accession>A0AA40BFI2</accession>
<name>A0AA40BFI2_9PEZI</name>
<dbReference type="EMBL" id="JAUIRO010000001">
    <property type="protein sequence ID" value="KAK0732998.1"/>
    <property type="molecule type" value="Genomic_DNA"/>
</dbReference>
<feature type="transmembrane region" description="Helical" evidence="1">
    <location>
        <begin position="61"/>
        <end position="83"/>
    </location>
</feature>
<reference evidence="2" key="1">
    <citation type="submission" date="2023-06" db="EMBL/GenBank/DDBJ databases">
        <title>Genome-scale phylogeny and comparative genomics of the fungal order Sordariales.</title>
        <authorList>
            <consortium name="Lawrence Berkeley National Laboratory"/>
            <person name="Hensen N."/>
            <person name="Bonometti L."/>
            <person name="Westerberg I."/>
            <person name="Brannstrom I.O."/>
            <person name="Guillou S."/>
            <person name="Cros-Aarteil S."/>
            <person name="Calhoun S."/>
            <person name="Haridas S."/>
            <person name="Kuo A."/>
            <person name="Mondo S."/>
            <person name="Pangilinan J."/>
            <person name="Riley R."/>
            <person name="LaButti K."/>
            <person name="Andreopoulos B."/>
            <person name="Lipzen A."/>
            <person name="Chen C."/>
            <person name="Yanf M."/>
            <person name="Daum C."/>
            <person name="Ng V."/>
            <person name="Clum A."/>
            <person name="Steindorff A."/>
            <person name="Ohm R."/>
            <person name="Martin F."/>
            <person name="Silar P."/>
            <person name="Natvig D."/>
            <person name="Lalanne C."/>
            <person name="Gautier V."/>
            <person name="Ament-velasquez S.L."/>
            <person name="Kruys A."/>
            <person name="Hutchinson M.I."/>
            <person name="Powell A.J."/>
            <person name="Barry K."/>
            <person name="Miller A.N."/>
            <person name="Grigoriev I.V."/>
            <person name="Debuchy R."/>
            <person name="Gladieux P."/>
            <person name="Thoren M.H."/>
            <person name="Johannesson H."/>
        </authorList>
    </citation>
    <scope>NUCLEOTIDE SEQUENCE</scope>
    <source>
        <strain evidence="2">SMH2392-1A</strain>
    </source>
</reference>